<name>A0A0F9VSY1_9ZZZZ</name>
<dbReference type="Pfam" id="PF13487">
    <property type="entry name" value="HD_5"/>
    <property type="match status" value="1"/>
</dbReference>
<sequence>MRHRQAEQNRLRDEFALVAQANTGGEFMADEDVKRLEAIAEQTWLRHFDNRLGLSGDEQRQLTDVPEVAPPVEERLLADRPEHLFAWGERKPPVVRDDPANRWGFDMELPEYSNNMGELYNLRIARGTLTTEERFKINEHIVQTLIMLSTLPFPKSLAQVPLLAATHHEKLDGSGYPRRLTAEQLTVEDRVLAIADIFEALTAADRPYKQAKTLSESVKIMLFMARDEHLDANLLALFLRTGVHREYAKRFLAAEQLDEVDVEGSIAQLRQWGLLTD</sequence>
<proteinExistence type="predicted"/>
<evidence type="ECO:0000259" key="1">
    <source>
        <dbReference type="PROSITE" id="PS51832"/>
    </source>
</evidence>
<gene>
    <name evidence="2" type="ORF">LCGC14_0099640</name>
</gene>
<organism evidence="2">
    <name type="scientific">marine sediment metagenome</name>
    <dbReference type="NCBI Taxonomy" id="412755"/>
    <lineage>
        <taxon>unclassified sequences</taxon>
        <taxon>metagenomes</taxon>
        <taxon>ecological metagenomes</taxon>
    </lineage>
</organism>
<feature type="domain" description="HD-GYP" evidence="1">
    <location>
        <begin position="41"/>
        <end position="254"/>
    </location>
</feature>
<dbReference type="EMBL" id="LAZR01000028">
    <property type="protein sequence ID" value="KKO03043.1"/>
    <property type="molecule type" value="Genomic_DNA"/>
</dbReference>
<dbReference type="Gene3D" id="1.10.3210.10">
    <property type="entry name" value="Hypothetical protein af1432"/>
    <property type="match status" value="1"/>
</dbReference>
<dbReference type="AlphaFoldDB" id="A0A0F9VSY1"/>
<dbReference type="PANTHER" id="PTHR43155">
    <property type="entry name" value="CYCLIC DI-GMP PHOSPHODIESTERASE PA4108-RELATED"/>
    <property type="match status" value="1"/>
</dbReference>
<protein>
    <recommendedName>
        <fullName evidence="1">HD-GYP domain-containing protein</fullName>
    </recommendedName>
</protein>
<reference evidence="2" key="1">
    <citation type="journal article" date="2015" name="Nature">
        <title>Complex archaea that bridge the gap between prokaryotes and eukaryotes.</title>
        <authorList>
            <person name="Spang A."/>
            <person name="Saw J.H."/>
            <person name="Jorgensen S.L."/>
            <person name="Zaremba-Niedzwiedzka K."/>
            <person name="Martijn J."/>
            <person name="Lind A.E."/>
            <person name="van Eijk R."/>
            <person name="Schleper C."/>
            <person name="Guy L."/>
            <person name="Ettema T.J."/>
        </authorList>
    </citation>
    <scope>NUCLEOTIDE SEQUENCE</scope>
</reference>
<comment type="caution">
    <text evidence="2">The sequence shown here is derived from an EMBL/GenBank/DDBJ whole genome shotgun (WGS) entry which is preliminary data.</text>
</comment>
<dbReference type="InterPro" id="IPR003607">
    <property type="entry name" value="HD/PDEase_dom"/>
</dbReference>
<accession>A0A0F9VSY1</accession>
<dbReference type="SUPFAM" id="SSF109604">
    <property type="entry name" value="HD-domain/PDEase-like"/>
    <property type="match status" value="1"/>
</dbReference>
<dbReference type="PROSITE" id="PS51832">
    <property type="entry name" value="HD_GYP"/>
    <property type="match status" value="1"/>
</dbReference>
<dbReference type="CDD" id="cd00077">
    <property type="entry name" value="HDc"/>
    <property type="match status" value="1"/>
</dbReference>
<dbReference type="PANTHER" id="PTHR43155:SF2">
    <property type="entry name" value="CYCLIC DI-GMP PHOSPHODIESTERASE PA4108"/>
    <property type="match status" value="1"/>
</dbReference>
<dbReference type="InterPro" id="IPR037522">
    <property type="entry name" value="HD_GYP_dom"/>
</dbReference>
<evidence type="ECO:0000313" key="2">
    <source>
        <dbReference type="EMBL" id="KKO03043.1"/>
    </source>
</evidence>